<evidence type="ECO:0008006" key="7">
    <source>
        <dbReference type="Google" id="ProtNLM"/>
    </source>
</evidence>
<dbReference type="InterPro" id="IPR052906">
    <property type="entry name" value="Type_IV_Methyl-Rstrct_Enzyme"/>
</dbReference>
<dbReference type="Pfam" id="PF01396">
    <property type="entry name" value="Zn_ribbon_Top1"/>
    <property type="match status" value="1"/>
</dbReference>
<dbReference type="AlphaFoldDB" id="A0A857JKT8"/>
<dbReference type="EMBL" id="CP047656">
    <property type="protein sequence ID" value="QHJ12689.1"/>
    <property type="molecule type" value="Genomic_DNA"/>
</dbReference>
<keyword evidence="2" id="KW-0812">Transmembrane</keyword>
<dbReference type="Gene3D" id="3.30.65.10">
    <property type="entry name" value="Bacterial Topoisomerase I, domain 1"/>
    <property type="match status" value="1"/>
</dbReference>
<name>A0A857JKT8_9ALTE</name>
<dbReference type="KEGG" id="pmes:FX988_02947"/>
<keyword evidence="2" id="KW-0472">Membrane</keyword>
<reference evidence="5 6" key="1">
    <citation type="submission" date="2019-12" db="EMBL/GenBank/DDBJ databases">
        <title>Genome sequencing and assembly of endphytes of Porphyra tenera.</title>
        <authorList>
            <person name="Park J.M."/>
            <person name="Shin R."/>
            <person name="Jo S.H."/>
        </authorList>
    </citation>
    <scope>NUCLEOTIDE SEQUENCE [LARGE SCALE GENOMIC DNA]</scope>
    <source>
        <strain evidence="5 6">GPM4</strain>
    </source>
</reference>
<dbReference type="OrthoDB" id="5782056at2"/>
<dbReference type="GO" id="GO:0015666">
    <property type="term" value="F:restriction endodeoxyribonuclease activity"/>
    <property type="evidence" value="ECO:0007669"/>
    <property type="project" value="TreeGrafter"/>
</dbReference>
<accession>A0A857JKT8</accession>
<evidence type="ECO:0000259" key="3">
    <source>
        <dbReference type="Pfam" id="PF01396"/>
    </source>
</evidence>
<keyword evidence="2" id="KW-1133">Transmembrane helix</keyword>
<protein>
    <recommendedName>
        <fullName evidence="7">Restriction endonuclease</fullName>
    </recommendedName>
</protein>
<feature type="transmembrane region" description="Helical" evidence="2">
    <location>
        <begin position="47"/>
        <end position="72"/>
    </location>
</feature>
<dbReference type="Gene3D" id="3.40.1350.10">
    <property type="match status" value="1"/>
</dbReference>
<dbReference type="GO" id="GO:0003916">
    <property type="term" value="F:DNA topoisomerase activity"/>
    <property type="evidence" value="ECO:0007669"/>
    <property type="project" value="InterPro"/>
</dbReference>
<evidence type="ECO:0000313" key="5">
    <source>
        <dbReference type="EMBL" id="QHJ12689.1"/>
    </source>
</evidence>
<dbReference type="RefSeq" id="WP_160182190.1">
    <property type="nucleotide sequence ID" value="NZ_CP047656.1"/>
</dbReference>
<proteinExistence type="predicted"/>
<dbReference type="InterPro" id="IPR011856">
    <property type="entry name" value="tRNA_endonuc-like_dom_sf"/>
</dbReference>
<evidence type="ECO:0000256" key="1">
    <source>
        <dbReference type="SAM" id="MobiDB-lite"/>
    </source>
</evidence>
<feature type="transmembrane region" description="Helical" evidence="2">
    <location>
        <begin position="15"/>
        <end position="35"/>
    </location>
</feature>
<dbReference type="PANTHER" id="PTHR30015">
    <property type="entry name" value="MRR RESTRICTION SYSTEM PROTEIN"/>
    <property type="match status" value="1"/>
</dbReference>
<dbReference type="PANTHER" id="PTHR30015:SF7">
    <property type="entry name" value="TYPE IV METHYL-DIRECTED RESTRICTION ENZYME ECOKMRR"/>
    <property type="match status" value="1"/>
</dbReference>
<dbReference type="InterPro" id="IPR007560">
    <property type="entry name" value="Restrct_endonuc_IV_Mrr"/>
</dbReference>
<feature type="domain" description="Restriction endonuclease type IV Mrr" evidence="4">
    <location>
        <begin position="90"/>
        <end position="199"/>
    </location>
</feature>
<dbReference type="SUPFAM" id="SSF57783">
    <property type="entry name" value="Zinc beta-ribbon"/>
    <property type="match status" value="1"/>
</dbReference>
<feature type="domain" description="DNA topoisomerase type IA zn finger" evidence="3">
    <location>
        <begin position="237"/>
        <end position="273"/>
    </location>
</feature>
<dbReference type="InterPro" id="IPR011335">
    <property type="entry name" value="Restrct_endonuc-II-like"/>
</dbReference>
<feature type="region of interest" description="Disordered" evidence="1">
    <location>
        <begin position="208"/>
        <end position="231"/>
    </location>
</feature>
<dbReference type="Pfam" id="PF04471">
    <property type="entry name" value="Mrr_cat"/>
    <property type="match status" value="1"/>
</dbReference>
<sequence length="279" mass="30891">MAKKNTSFFNLLTQAPWWVPVAVAAITYVFLVMILPKIQTGNPIINAIFTALSQVAPFFTAVFLFATPFAYFNSRRKQKLLDRQQDIDSIKALSWKEFEELVAEAYRRQGFRVIENGFGPDGGVDVKLSKNKQTILVQCKQWKSKNVGVAVIREMFGILTSENATKVVIICCGGFTREASNFAENKPIELIGGTELLSIVKDIQCNSSSNVENSTNPMPLESSQQLGPSPNVNQAPCPKCGNQLVQRQAKRGANLGHAFLGCSSFPKCRYTKDMHVNCS</sequence>
<dbReference type="InterPro" id="IPR013498">
    <property type="entry name" value="Topo_IA_Znf"/>
</dbReference>
<dbReference type="GO" id="GO:0009307">
    <property type="term" value="P:DNA restriction-modification system"/>
    <property type="evidence" value="ECO:0007669"/>
    <property type="project" value="InterPro"/>
</dbReference>
<keyword evidence="6" id="KW-1185">Reference proteome</keyword>
<dbReference type="GO" id="GO:0003677">
    <property type="term" value="F:DNA binding"/>
    <property type="evidence" value="ECO:0007669"/>
    <property type="project" value="InterPro"/>
</dbReference>
<evidence type="ECO:0000313" key="6">
    <source>
        <dbReference type="Proteomes" id="UP000464524"/>
    </source>
</evidence>
<organism evidence="5 6">
    <name type="scientific">Paraglaciecola mesophila</name>
    <dbReference type="NCBI Taxonomy" id="197222"/>
    <lineage>
        <taxon>Bacteria</taxon>
        <taxon>Pseudomonadati</taxon>
        <taxon>Pseudomonadota</taxon>
        <taxon>Gammaproteobacteria</taxon>
        <taxon>Alteromonadales</taxon>
        <taxon>Alteromonadaceae</taxon>
        <taxon>Paraglaciecola</taxon>
    </lineage>
</organism>
<dbReference type="SUPFAM" id="SSF52980">
    <property type="entry name" value="Restriction endonuclease-like"/>
    <property type="match status" value="1"/>
</dbReference>
<evidence type="ECO:0000259" key="4">
    <source>
        <dbReference type="Pfam" id="PF04471"/>
    </source>
</evidence>
<dbReference type="GO" id="GO:0006265">
    <property type="term" value="P:DNA topological change"/>
    <property type="evidence" value="ECO:0007669"/>
    <property type="project" value="InterPro"/>
</dbReference>
<gene>
    <name evidence="5" type="ORF">FX988_02947</name>
</gene>
<evidence type="ECO:0000256" key="2">
    <source>
        <dbReference type="SAM" id="Phobius"/>
    </source>
</evidence>
<dbReference type="GO" id="GO:0005694">
    <property type="term" value="C:chromosome"/>
    <property type="evidence" value="ECO:0007669"/>
    <property type="project" value="InterPro"/>
</dbReference>
<dbReference type="Proteomes" id="UP000464524">
    <property type="component" value="Chromosome"/>
</dbReference>